<dbReference type="GO" id="GO:0005829">
    <property type="term" value="C:cytosol"/>
    <property type="evidence" value="ECO:0007669"/>
    <property type="project" value="TreeGrafter"/>
</dbReference>
<organism evidence="7 8">
    <name type="scientific">Coemansia guatemalensis</name>
    <dbReference type="NCBI Taxonomy" id="2761395"/>
    <lineage>
        <taxon>Eukaryota</taxon>
        <taxon>Fungi</taxon>
        <taxon>Fungi incertae sedis</taxon>
        <taxon>Zoopagomycota</taxon>
        <taxon>Kickxellomycotina</taxon>
        <taxon>Kickxellomycetes</taxon>
        <taxon>Kickxellales</taxon>
        <taxon>Kickxellaceae</taxon>
        <taxon>Coemansia</taxon>
    </lineage>
</organism>
<accession>A0A9W8HXF7</accession>
<feature type="domain" description="Aromatic amino acid beta-eliminating lyase/threonine aldolase" evidence="6">
    <location>
        <begin position="16"/>
        <end position="296"/>
    </location>
</feature>
<evidence type="ECO:0000256" key="2">
    <source>
        <dbReference type="ARBA" id="ARBA00006966"/>
    </source>
</evidence>
<dbReference type="GO" id="GO:0006567">
    <property type="term" value="P:L-threonine catabolic process"/>
    <property type="evidence" value="ECO:0007669"/>
    <property type="project" value="TreeGrafter"/>
</dbReference>
<dbReference type="InterPro" id="IPR001597">
    <property type="entry name" value="ArAA_b-elim_lyase/Thr_aldolase"/>
</dbReference>
<evidence type="ECO:0000256" key="1">
    <source>
        <dbReference type="ARBA" id="ARBA00001933"/>
    </source>
</evidence>
<dbReference type="Pfam" id="PF01212">
    <property type="entry name" value="Beta_elim_lyase"/>
    <property type="match status" value="1"/>
</dbReference>
<dbReference type="GO" id="GO:0006545">
    <property type="term" value="P:glycine biosynthetic process"/>
    <property type="evidence" value="ECO:0007669"/>
    <property type="project" value="TreeGrafter"/>
</dbReference>
<dbReference type="GO" id="GO:0008732">
    <property type="term" value="F:L-allo-threonine aldolase activity"/>
    <property type="evidence" value="ECO:0007669"/>
    <property type="project" value="TreeGrafter"/>
</dbReference>
<comment type="cofactor">
    <cofactor evidence="1">
        <name>pyridoxal 5'-phosphate</name>
        <dbReference type="ChEBI" id="CHEBI:597326"/>
    </cofactor>
</comment>
<dbReference type="NCBIfam" id="NF041359">
    <property type="entry name" value="GntG_guanitoxin"/>
    <property type="match status" value="1"/>
</dbReference>
<comment type="caution">
    <text evidence="7">The sequence shown here is derived from an EMBL/GenBank/DDBJ whole genome shotgun (WGS) entry which is preliminary data.</text>
</comment>
<name>A0A9W8HXF7_9FUNG</name>
<dbReference type="Gene3D" id="3.40.640.10">
    <property type="entry name" value="Type I PLP-dependent aspartate aminotransferase-like (Major domain)"/>
    <property type="match status" value="1"/>
</dbReference>
<feature type="modified residue" description="N6-(pyridoxal phosphate)lysine" evidence="5">
    <location>
        <position position="213"/>
    </location>
</feature>
<dbReference type="PANTHER" id="PTHR48097:SF9">
    <property type="entry name" value="L-THREONINE ALDOLASE"/>
    <property type="match status" value="1"/>
</dbReference>
<evidence type="ECO:0000256" key="4">
    <source>
        <dbReference type="ARBA" id="ARBA00023239"/>
    </source>
</evidence>
<dbReference type="PIRSF" id="PIRSF017617">
    <property type="entry name" value="Thr_aldolase"/>
    <property type="match status" value="1"/>
</dbReference>
<dbReference type="InterPro" id="IPR015424">
    <property type="entry name" value="PyrdxlP-dep_Trfase"/>
</dbReference>
<keyword evidence="3" id="KW-0663">Pyridoxal phosphate</keyword>
<keyword evidence="8" id="KW-1185">Reference proteome</keyword>
<evidence type="ECO:0000256" key="5">
    <source>
        <dbReference type="PIRSR" id="PIRSR017617-1"/>
    </source>
</evidence>
<dbReference type="FunFam" id="3.40.640.10:FF:000030">
    <property type="entry name" value="Low-specificity L-threonine aldolase"/>
    <property type="match status" value="1"/>
</dbReference>
<evidence type="ECO:0000313" key="7">
    <source>
        <dbReference type="EMBL" id="KAJ2807623.1"/>
    </source>
</evidence>
<comment type="similarity">
    <text evidence="2">Belongs to the threonine aldolase family.</text>
</comment>
<dbReference type="EMBL" id="JANBUO010000095">
    <property type="protein sequence ID" value="KAJ2807623.1"/>
    <property type="molecule type" value="Genomic_DNA"/>
</dbReference>
<dbReference type="PANTHER" id="PTHR48097">
    <property type="entry name" value="L-THREONINE ALDOLASE-RELATED"/>
    <property type="match status" value="1"/>
</dbReference>
<reference evidence="7" key="1">
    <citation type="submission" date="2022-07" db="EMBL/GenBank/DDBJ databases">
        <title>Phylogenomic reconstructions and comparative analyses of Kickxellomycotina fungi.</title>
        <authorList>
            <person name="Reynolds N.K."/>
            <person name="Stajich J.E."/>
            <person name="Barry K."/>
            <person name="Grigoriev I.V."/>
            <person name="Crous P."/>
            <person name="Smith M.E."/>
        </authorList>
    </citation>
    <scope>NUCLEOTIDE SEQUENCE</scope>
    <source>
        <strain evidence="7">NRRL 1565</strain>
    </source>
</reference>
<dbReference type="InterPro" id="IPR023603">
    <property type="entry name" value="Low_specificity_L-TA-like"/>
</dbReference>
<protein>
    <submittedName>
        <fullName evidence="7">Threonine aldolase</fullName>
        <ecNumber evidence="7">4.1.2.48</ecNumber>
    </submittedName>
</protein>
<dbReference type="InterPro" id="IPR015421">
    <property type="entry name" value="PyrdxlP-dep_Trfase_major"/>
</dbReference>
<dbReference type="InterPro" id="IPR015422">
    <property type="entry name" value="PyrdxlP-dep_Trfase_small"/>
</dbReference>
<dbReference type="EC" id="4.1.2.48" evidence="7"/>
<keyword evidence="4 7" id="KW-0456">Lyase</keyword>
<gene>
    <name evidence="7" type="primary">GLY1</name>
    <name evidence="7" type="ORF">H4R20_001212</name>
</gene>
<evidence type="ECO:0000313" key="8">
    <source>
        <dbReference type="Proteomes" id="UP001140094"/>
    </source>
</evidence>
<proteinExistence type="inferred from homology"/>
<evidence type="ECO:0000259" key="6">
    <source>
        <dbReference type="Pfam" id="PF01212"/>
    </source>
</evidence>
<dbReference type="AlphaFoldDB" id="A0A9W8HXF7"/>
<dbReference type="Gene3D" id="3.90.1150.10">
    <property type="entry name" value="Aspartate Aminotransferase, domain 1"/>
    <property type="match status" value="1"/>
</dbReference>
<dbReference type="Proteomes" id="UP001140094">
    <property type="component" value="Unassembled WGS sequence"/>
</dbReference>
<dbReference type="OrthoDB" id="10261951at2759"/>
<evidence type="ECO:0000256" key="3">
    <source>
        <dbReference type="ARBA" id="ARBA00022898"/>
    </source>
</evidence>
<dbReference type="SUPFAM" id="SSF53383">
    <property type="entry name" value="PLP-dependent transferases"/>
    <property type="match status" value="1"/>
</dbReference>
<sequence length="363" mass="39075">MEDTVEIKTEAGHNWDLRSDTMTKPTAGMLSAMVNAPLGDSVFGEDPTVNKLERRAAELCGKDAALFCVSSTMCNQLAIRCHLLNPPQSLICHLRSHVYEYESGGASMHSQAMMIPVTPANSVNLTAADVQKHLILDNFMGIKAPTGLIALENTFHGTIMPLEDMEDIAALAREHEIPVHIDGSRLWNASVATGISLAEYSRNADSVNLCLSKGMGCPVGAVLVGSTKFINKARHMCKAFGGGWHQAGILAAAGLFAIDHIWPTMKESHALTRRLADELVAMGFDLIAPADTNMILLAEHKQNEDGGSSASEKLHVQLTDALKAKGVIVGAVYQGCLRLVLHHQIDAQCVNIVIATAKRIMHS</sequence>